<dbReference type="GO" id="GO:0043138">
    <property type="term" value="F:3'-5' DNA helicase activity"/>
    <property type="evidence" value="ECO:0007669"/>
    <property type="project" value="UniProtKB-EC"/>
</dbReference>
<dbReference type="PANTHER" id="PTHR13710">
    <property type="entry name" value="DNA HELICASE RECQ FAMILY MEMBER"/>
    <property type="match status" value="1"/>
</dbReference>
<dbReference type="CDD" id="cd18785">
    <property type="entry name" value="SF2_C"/>
    <property type="match status" value="1"/>
</dbReference>
<dbReference type="SUPFAM" id="SSF52540">
    <property type="entry name" value="P-loop containing nucleoside triphosphate hydrolases"/>
    <property type="match status" value="1"/>
</dbReference>
<dbReference type="Pfam" id="PF00271">
    <property type="entry name" value="Helicase_C"/>
    <property type="match status" value="1"/>
</dbReference>
<dbReference type="EMBL" id="KN819458">
    <property type="protein sequence ID" value="KIJ09490.1"/>
    <property type="molecule type" value="Genomic_DNA"/>
</dbReference>
<dbReference type="GO" id="GO:0005737">
    <property type="term" value="C:cytoplasm"/>
    <property type="evidence" value="ECO:0007669"/>
    <property type="project" value="TreeGrafter"/>
</dbReference>
<reference evidence="9 10" key="1">
    <citation type="submission" date="2014-06" db="EMBL/GenBank/DDBJ databases">
        <authorList>
            <consortium name="DOE Joint Genome Institute"/>
            <person name="Kuo A."/>
            <person name="Kohler A."/>
            <person name="Nagy L.G."/>
            <person name="Floudas D."/>
            <person name="Copeland A."/>
            <person name="Barry K.W."/>
            <person name="Cichocki N."/>
            <person name="Veneault-Fourrey C."/>
            <person name="LaButti K."/>
            <person name="Lindquist E.A."/>
            <person name="Lipzen A."/>
            <person name="Lundell T."/>
            <person name="Morin E."/>
            <person name="Murat C."/>
            <person name="Sun H."/>
            <person name="Tunlid A."/>
            <person name="Henrissat B."/>
            <person name="Grigoriev I.V."/>
            <person name="Hibbett D.S."/>
            <person name="Martin F."/>
            <person name="Nordberg H.P."/>
            <person name="Cantor M.N."/>
            <person name="Hua S.X."/>
        </authorList>
    </citation>
    <scope>NUCLEOTIDE SEQUENCE [LARGE SCALE GENOMIC DNA]</scope>
    <source>
        <strain evidence="9 10">ATCC 200175</strain>
    </source>
</reference>
<keyword evidence="10" id="KW-1185">Reference proteome</keyword>
<dbReference type="Pfam" id="PF00270">
    <property type="entry name" value="DEAD"/>
    <property type="match status" value="1"/>
</dbReference>
<feature type="region of interest" description="Disordered" evidence="6">
    <location>
        <begin position="376"/>
        <end position="395"/>
    </location>
</feature>
<evidence type="ECO:0000256" key="5">
    <source>
        <dbReference type="ARBA" id="ARBA00034808"/>
    </source>
</evidence>
<dbReference type="HOGENOM" id="CLU_001103_19_0_1"/>
<dbReference type="PROSITE" id="PS51192">
    <property type="entry name" value="HELICASE_ATP_BIND_1"/>
    <property type="match status" value="1"/>
</dbReference>
<dbReference type="Proteomes" id="UP000053647">
    <property type="component" value="Unassembled WGS sequence"/>
</dbReference>
<dbReference type="GO" id="GO:0003676">
    <property type="term" value="F:nucleic acid binding"/>
    <property type="evidence" value="ECO:0007669"/>
    <property type="project" value="InterPro"/>
</dbReference>
<keyword evidence="3" id="KW-0067">ATP-binding</keyword>
<dbReference type="InterPro" id="IPR001650">
    <property type="entry name" value="Helicase_C-like"/>
</dbReference>
<dbReference type="Gene3D" id="3.40.50.300">
    <property type="entry name" value="P-loop containing nucleotide triphosphate hydrolases"/>
    <property type="match status" value="3"/>
</dbReference>
<dbReference type="SMART" id="SM00490">
    <property type="entry name" value="HELICc"/>
    <property type="match status" value="1"/>
</dbReference>
<evidence type="ECO:0000256" key="2">
    <source>
        <dbReference type="ARBA" id="ARBA00022741"/>
    </source>
</evidence>
<evidence type="ECO:0000259" key="7">
    <source>
        <dbReference type="PROSITE" id="PS51192"/>
    </source>
</evidence>
<dbReference type="InterPro" id="IPR014001">
    <property type="entry name" value="Helicase_ATP-bd"/>
</dbReference>
<dbReference type="AlphaFoldDB" id="A0A0C9T195"/>
<dbReference type="PANTHER" id="PTHR13710:SF120">
    <property type="entry name" value="BIFUNCTIONAL 3'-5' EXONUCLEASE_ATP-DEPENDENT HELICASE WRN"/>
    <property type="match status" value="1"/>
</dbReference>
<dbReference type="PROSITE" id="PS51194">
    <property type="entry name" value="HELICASE_CTER"/>
    <property type="match status" value="1"/>
</dbReference>
<dbReference type="InterPro" id="IPR027417">
    <property type="entry name" value="P-loop_NTPase"/>
</dbReference>
<feature type="domain" description="Helicase C-terminal" evidence="8">
    <location>
        <begin position="219"/>
        <end position="375"/>
    </location>
</feature>
<dbReference type="GO" id="GO:0005634">
    <property type="term" value="C:nucleus"/>
    <property type="evidence" value="ECO:0007669"/>
    <property type="project" value="TreeGrafter"/>
</dbReference>
<gene>
    <name evidence="9" type="ORF">PAXINDRAFT_164379</name>
</gene>
<dbReference type="GO" id="GO:0005694">
    <property type="term" value="C:chromosome"/>
    <property type="evidence" value="ECO:0007669"/>
    <property type="project" value="TreeGrafter"/>
</dbReference>
<comment type="similarity">
    <text evidence="1">Belongs to the helicase family. RecQ subfamily.</text>
</comment>
<comment type="catalytic activity">
    <reaction evidence="4">
        <text>Couples ATP hydrolysis with the unwinding of duplex DNA by translocating in the 3'-5' direction.</text>
        <dbReference type="EC" id="5.6.2.4"/>
    </reaction>
</comment>
<evidence type="ECO:0000259" key="8">
    <source>
        <dbReference type="PROSITE" id="PS51194"/>
    </source>
</evidence>
<name>A0A0C9T195_PAXIN</name>
<dbReference type="OrthoDB" id="10261556at2759"/>
<organism evidence="9 10">
    <name type="scientific">Paxillus involutus ATCC 200175</name>
    <dbReference type="NCBI Taxonomy" id="664439"/>
    <lineage>
        <taxon>Eukaryota</taxon>
        <taxon>Fungi</taxon>
        <taxon>Dikarya</taxon>
        <taxon>Basidiomycota</taxon>
        <taxon>Agaricomycotina</taxon>
        <taxon>Agaricomycetes</taxon>
        <taxon>Agaricomycetidae</taxon>
        <taxon>Boletales</taxon>
        <taxon>Paxilineae</taxon>
        <taxon>Paxillaceae</taxon>
        <taxon>Paxillus</taxon>
    </lineage>
</organism>
<evidence type="ECO:0000313" key="9">
    <source>
        <dbReference type="EMBL" id="KIJ09490.1"/>
    </source>
</evidence>
<proteinExistence type="inferred from homology"/>
<evidence type="ECO:0000313" key="10">
    <source>
        <dbReference type="Proteomes" id="UP000053647"/>
    </source>
</evidence>
<dbReference type="GO" id="GO:0005524">
    <property type="term" value="F:ATP binding"/>
    <property type="evidence" value="ECO:0007669"/>
    <property type="project" value="UniProtKB-KW"/>
</dbReference>
<accession>A0A0C9T195</accession>
<dbReference type="GO" id="GO:0009378">
    <property type="term" value="F:four-way junction helicase activity"/>
    <property type="evidence" value="ECO:0007669"/>
    <property type="project" value="TreeGrafter"/>
</dbReference>
<protein>
    <recommendedName>
        <fullName evidence="5">DNA 3'-5' helicase</fullName>
        <ecNumber evidence="5">5.6.2.4</ecNumber>
    </recommendedName>
</protein>
<dbReference type="GO" id="GO:0000724">
    <property type="term" value="P:double-strand break repair via homologous recombination"/>
    <property type="evidence" value="ECO:0007669"/>
    <property type="project" value="TreeGrafter"/>
</dbReference>
<sequence length="442" mass="49936">MCQLRVPSPSDIRTQTQHVFGVRPCLWQIKATSAILSGKDVICIAGTGMGKMLTFWMPLLFRPDGVQIVVTPLNLLGKQNMATTANFQAIAALRYRVIVISPEQIMKLDGEFERLLKNQLFMARVVSVVIDEAHCLTEWGEFQPEYRELGQLRYILPPSTPLLIASATFTKHALSDVTRLLHMHHDKTIMVHCSSDRPNIETGIRKIKYAMSSFTDLAFLIPDGIKVGNPPPPKFLVFFDDIPNSIAAVHMMRRRLPHELQDKIKWFNSDMSAEYKDETLDDFVKGLTWGLFTTTSFGMGMDVSNVIRVLQWRVTCTLASLWQRFGRAVRDKELTGTAILFTEREYFDDEKVVKACRQAKRDQTKKCTSKEANLPAACGQSSSSSGANQGKRHKKELEPSMDFLINAEKRPGVMCQRKVFDVCFDNTSAGGKVLITIMMFTK</sequence>
<dbReference type="EC" id="5.6.2.4" evidence="5"/>
<evidence type="ECO:0000256" key="4">
    <source>
        <dbReference type="ARBA" id="ARBA00034617"/>
    </source>
</evidence>
<evidence type="ECO:0000256" key="1">
    <source>
        <dbReference type="ARBA" id="ARBA00005446"/>
    </source>
</evidence>
<evidence type="ECO:0000256" key="6">
    <source>
        <dbReference type="SAM" id="MobiDB-lite"/>
    </source>
</evidence>
<dbReference type="InterPro" id="IPR011545">
    <property type="entry name" value="DEAD/DEAH_box_helicase_dom"/>
</dbReference>
<reference evidence="10" key="2">
    <citation type="submission" date="2015-01" db="EMBL/GenBank/DDBJ databases">
        <title>Evolutionary Origins and Diversification of the Mycorrhizal Mutualists.</title>
        <authorList>
            <consortium name="DOE Joint Genome Institute"/>
            <consortium name="Mycorrhizal Genomics Consortium"/>
            <person name="Kohler A."/>
            <person name="Kuo A."/>
            <person name="Nagy L.G."/>
            <person name="Floudas D."/>
            <person name="Copeland A."/>
            <person name="Barry K.W."/>
            <person name="Cichocki N."/>
            <person name="Veneault-Fourrey C."/>
            <person name="LaButti K."/>
            <person name="Lindquist E.A."/>
            <person name="Lipzen A."/>
            <person name="Lundell T."/>
            <person name="Morin E."/>
            <person name="Murat C."/>
            <person name="Riley R."/>
            <person name="Ohm R."/>
            <person name="Sun H."/>
            <person name="Tunlid A."/>
            <person name="Henrissat B."/>
            <person name="Grigoriev I.V."/>
            <person name="Hibbett D.S."/>
            <person name="Martin F."/>
        </authorList>
    </citation>
    <scope>NUCLEOTIDE SEQUENCE [LARGE SCALE GENOMIC DNA]</scope>
    <source>
        <strain evidence="10">ATCC 200175</strain>
    </source>
</reference>
<keyword evidence="2" id="KW-0547">Nucleotide-binding</keyword>
<evidence type="ECO:0000256" key="3">
    <source>
        <dbReference type="ARBA" id="ARBA00022840"/>
    </source>
</evidence>
<dbReference type="SMART" id="SM00487">
    <property type="entry name" value="DEXDc"/>
    <property type="match status" value="1"/>
</dbReference>
<feature type="domain" description="Helicase ATP-binding" evidence="7">
    <location>
        <begin position="32"/>
        <end position="187"/>
    </location>
</feature>